<dbReference type="STRING" id="1198029.A0A1U7LGF7"/>
<dbReference type="InterPro" id="IPR036957">
    <property type="entry name" value="Znf_PARP_sf"/>
</dbReference>
<keyword evidence="3" id="KW-0863">Zinc-finger</keyword>
<evidence type="ECO:0000256" key="5">
    <source>
        <dbReference type="ARBA" id="ARBA00023242"/>
    </source>
</evidence>
<evidence type="ECO:0000256" key="1">
    <source>
        <dbReference type="ARBA" id="ARBA00004123"/>
    </source>
</evidence>
<organism evidence="8 9">
    <name type="scientific">Neolecta irregularis (strain DAH-3)</name>
    <dbReference type="NCBI Taxonomy" id="1198029"/>
    <lineage>
        <taxon>Eukaryota</taxon>
        <taxon>Fungi</taxon>
        <taxon>Dikarya</taxon>
        <taxon>Ascomycota</taxon>
        <taxon>Taphrinomycotina</taxon>
        <taxon>Neolectales</taxon>
        <taxon>Neolectaceae</taxon>
        <taxon>Neolecta</taxon>
    </lineage>
</organism>
<name>A0A1U7LGF7_NEOID</name>
<feature type="compositionally biased region" description="Basic and acidic residues" evidence="6">
    <location>
        <begin position="208"/>
        <end position="219"/>
    </location>
</feature>
<evidence type="ECO:0000259" key="7">
    <source>
        <dbReference type="PROSITE" id="PS50064"/>
    </source>
</evidence>
<comment type="subcellular location">
    <subcellularLocation>
        <location evidence="1">Nucleus</location>
    </subcellularLocation>
</comment>
<evidence type="ECO:0000256" key="2">
    <source>
        <dbReference type="ARBA" id="ARBA00022723"/>
    </source>
</evidence>
<dbReference type="PROSITE" id="PS50064">
    <property type="entry name" value="ZF_PARP_2"/>
    <property type="match status" value="1"/>
</dbReference>
<dbReference type="GO" id="GO:0003677">
    <property type="term" value="F:DNA binding"/>
    <property type="evidence" value="ECO:0007669"/>
    <property type="project" value="InterPro"/>
</dbReference>
<dbReference type="EMBL" id="LXFE01004361">
    <property type="protein sequence ID" value="OLL21729.1"/>
    <property type="molecule type" value="Genomic_DNA"/>
</dbReference>
<dbReference type="SMART" id="SM01336">
    <property type="entry name" value="zf-PARP"/>
    <property type="match status" value="1"/>
</dbReference>
<dbReference type="Proteomes" id="UP000186594">
    <property type="component" value="Unassembled WGS sequence"/>
</dbReference>
<evidence type="ECO:0000256" key="6">
    <source>
        <dbReference type="SAM" id="MobiDB-lite"/>
    </source>
</evidence>
<evidence type="ECO:0000256" key="4">
    <source>
        <dbReference type="ARBA" id="ARBA00022833"/>
    </source>
</evidence>
<comment type="caution">
    <text evidence="8">The sequence shown here is derived from an EMBL/GenBank/DDBJ whole genome shotgun (WGS) entry which is preliminary data.</text>
</comment>
<dbReference type="Gene3D" id="3.30.1740.10">
    <property type="entry name" value="Zinc finger, PARP-type"/>
    <property type="match status" value="1"/>
</dbReference>
<feature type="domain" description="PARP-type" evidence="7">
    <location>
        <begin position="4"/>
        <end position="94"/>
    </location>
</feature>
<feature type="compositionally biased region" description="Basic and acidic residues" evidence="6">
    <location>
        <begin position="97"/>
        <end position="110"/>
    </location>
</feature>
<sequence length="268" mass="29658">MPAYRIEYAASARSKCKANTCGQAKIEKGALRFGTWVDSGRFQSYAWRHWGCVTPKVLENVGNAFDDIEKEMDGYDEIEDRDKLKIKAAVESGQLAEEDKTVPVDGHKESGDEEENPKKKSGRSKEKVVSADEEPEEPSGEKTPKKRGRTKKSDAKLLDEAKIDTEENTFSRSKRAKRGEPKNYNENDDGFDDEDSIPKKKSSKSKKVTKDADPVDDKLKKARGLPKKSDGIPAEVPKKRGRPTKKAIAAEGLGIATAEEALTEIAAE</sequence>
<keyword evidence="5" id="KW-0539">Nucleus</keyword>
<feature type="region of interest" description="Disordered" evidence="6">
    <location>
        <begin position="90"/>
        <end position="247"/>
    </location>
</feature>
<evidence type="ECO:0000313" key="9">
    <source>
        <dbReference type="Proteomes" id="UP000186594"/>
    </source>
</evidence>
<proteinExistence type="predicted"/>
<dbReference type="OMA" id="CKNKECQ"/>
<evidence type="ECO:0000313" key="8">
    <source>
        <dbReference type="EMBL" id="OLL21729.1"/>
    </source>
</evidence>
<dbReference type="GO" id="GO:0005634">
    <property type="term" value="C:nucleus"/>
    <property type="evidence" value="ECO:0007669"/>
    <property type="project" value="UniProtKB-SubCell"/>
</dbReference>
<keyword evidence="4" id="KW-0862">Zinc</keyword>
<dbReference type="GO" id="GO:0008270">
    <property type="term" value="F:zinc ion binding"/>
    <property type="evidence" value="ECO:0007669"/>
    <property type="project" value="UniProtKB-KW"/>
</dbReference>
<gene>
    <name evidence="8" type="ORF">NEOLI_001696</name>
</gene>
<accession>A0A1U7LGF7</accession>
<reference evidence="8 9" key="1">
    <citation type="submission" date="2016-04" db="EMBL/GenBank/DDBJ databases">
        <title>Evolutionary innovation and constraint leading to complex multicellularity in the Ascomycota.</title>
        <authorList>
            <person name="Cisse O."/>
            <person name="Nguyen A."/>
            <person name="Hewitt D.A."/>
            <person name="Jedd G."/>
            <person name="Stajich J.E."/>
        </authorList>
    </citation>
    <scope>NUCLEOTIDE SEQUENCE [LARGE SCALE GENOMIC DNA]</scope>
    <source>
        <strain evidence="8 9">DAH-3</strain>
    </source>
</reference>
<keyword evidence="2" id="KW-0479">Metal-binding</keyword>
<dbReference type="InterPro" id="IPR001510">
    <property type="entry name" value="Znf_PARP"/>
</dbReference>
<evidence type="ECO:0000256" key="3">
    <source>
        <dbReference type="ARBA" id="ARBA00022771"/>
    </source>
</evidence>
<feature type="compositionally biased region" description="Acidic residues" evidence="6">
    <location>
        <begin position="186"/>
        <end position="195"/>
    </location>
</feature>
<feature type="compositionally biased region" description="Basic and acidic residues" evidence="6">
    <location>
        <begin position="151"/>
        <end position="165"/>
    </location>
</feature>
<dbReference type="AlphaFoldDB" id="A0A1U7LGF7"/>
<dbReference type="OrthoDB" id="429950at2759"/>
<dbReference type="Pfam" id="PF00645">
    <property type="entry name" value="zf-PARP"/>
    <property type="match status" value="1"/>
</dbReference>
<protein>
    <submittedName>
        <fullName evidence="8">PARP-type zinc finger-containing protein</fullName>
    </submittedName>
</protein>
<keyword evidence="9" id="KW-1185">Reference proteome</keyword>
<dbReference type="SUPFAM" id="SSF57716">
    <property type="entry name" value="Glucocorticoid receptor-like (DNA-binding domain)"/>
    <property type="match status" value="1"/>
</dbReference>